<organism evidence="2 3">
    <name type="scientific">Micromonospora echinofusca</name>
    <dbReference type="NCBI Taxonomy" id="47858"/>
    <lineage>
        <taxon>Bacteria</taxon>
        <taxon>Bacillati</taxon>
        <taxon>Actinomycetota</taxon>
        <taxon>Actinomycetes</taxon>
        <taxon>Micromonosporales</taxon>
        <taxon>Micromonosporaceae</taxon>
        <taxon>Micromonospora</taxon>
    </lineage>
</organism>
<feature type="region of interest" description="Disordered" evidence="1">
    <location>
        <begin position="20"/>
        <end position="53"/>
    </location>
</feature>
<sequence>MERRTCVAVLAALTIGLTGGCTDGKEEPPSAGTSPSASPSATASPVTPGPPWHDEVAAAAAGTTVGGKGTPCELPVTFSVPARWKVEAVKGSAEFGEARLGKALMLCEIDARPAGSIGFLRVWRVDGVAGGAEEHLKHFLDAYSPKAADAEYRRLKAGTLDAVEASYPGKDGGAVNDRAVAVSSLYGPIVLSLDTPEPTELLPAYQLVKQSARINRD</sequence>
<dbReference type="InterPro" id="IPR044058">
    <property type="entry name" value="Lipoprotein_23"/>
</dbReference>
<evidence type="ECO:0000313" key="3">
    <source>
        <dbReference type="Proteomes" id="UP000198251"/>
    </source>
</evidence>
<dbReference type="Pfam" id="PF18966">
    <property type="entry name" value="Lipoprotein_23"/>
    <property type="match status" value="1"/>
</dbReference>
<name>A0A1C5G4T7_MICEH</name>
<dbReference type="GeneID" id="95800994"/>
<keyword evidence="3" id="KW-1185">Reference proteome</keyword>
<evidence type="ECO:0000256" key="1">
    <source>
        <dbReference type="SAM" id="MobiDB-lite"/>
    </source>
</evidence>
<gene>
    <name evidence="2" type="ORF">GA0070610_1124</name>
</gene>
<reference evidence="2 3" key="1">
    <citation type="submission" date="2016-06" db="EMBL/GenBank/DDBJ databases">
        <authorList>
            <person name="Kjaerup R.B."/>
            <person name="Dalgaard T.S."/>
            <person name="Juul-Madsen H.R."/>
        </authorList>
    </citation>
    <scope>NUCLEOTIDE SEQUENCE [LARGE SCALE GENOMIC DNA]</scope>
    <source>
        <strain evidence="2 3">DSM 43913</strain>
    </source>
</reference>
<evidence type="ECO:0000313" key="2">
    <source>
        <dbReference type="EMBL" id="SCG14905.1"/>
    </source>
</evidence>
<feature type="compositionally biased region" description="Low complexity" evidence="1">
    <location>
        <begin position="29"/>
        <end position="46"/>
    </location>
</feature>
<dbReference type="RefSeq" id="WP_157747041.1">
    <property type="nucleotide sequence ID" value="NZ_JBFAAC010000001.1"/>
</dbReference>
<dbReference type="AlphaFoldDB" id="A0A1C5G4T7"/>
<dbReference type="PROSITE" id="PS51257">
    <property type="entry name" value="PROKAR_LIPOPROTEIN"/>
    <property type="match status" value="1"/>
</dbReference>
<evidence type="ECO:0008006" key="4">
    <source>
        <dbReference type="Google" id="ProtNLM"/>
    </source>
</evidence>
<accession>A0A1C5G4T7</accession>
<proteinExistence type="predicted"/>
<protein>
    <recommendedName>
        <fullName evidence="4">Lipoprotein</fullName>
    </recommendedName>
</protein>
<dbReference type="EMBL" id="LT607733">
    <property type="protein sequence ID" value="SCG14905.1"/>
    <property type="molecule type" value="Genomic_DNA"/>
</dbReference>
<dbReference type="Proteomes" id="UP000198251">
    <property type="component" value="Chromosome I"/>
</dbReference>